<dbReference type="PANTHER" id="PTHR11134">
    <property type="entry name" value="ADAPTOR COMPLEX SUBUNIT BETA FAMILY MEMBER"/>
    <property type="match status" value="1"/>
</dbReference>
<evidence type="ECO:0000256" key="1">
    <source>
        <dbReference type="ARBA" id="ARBA00004308"/>
    </source>
</evidence>
<gene>
    <name evidence="7" type="ORF">PR001_g16821</name>
</gene>
<proteinExistence type="inferred from homology"/>
<dbReference type="EMBL" id="QXFV01001352">
    <property type="protein sequence ID" value="KAE9008016.1"/>
    <property type="molecule type" value="Genomic_DNA"/>
</dbReference>
<dbReference type="Pfam" id="PF01602">
    <property type="entry name" value="Adaptin_N"/>
    <property type="match status" value="1"/>
</dbReference>
<evidence type="ECO:0000313" key="8">
    <source>
        <dbReference type="Proteomes" id="UP000429607"/>
    </source>
</evidence>
<dbReference type="InterPro" id="IPR011989">
    <property type="entry name" value="ARM-like"/>
</dbReference>
<dbReference type="AlphaFoldDB" id="A0A6A3KKZ7"/>
<comment type="similarity">
    <text evidence="2">Belongs to the adaptor complexes large subunit family.</text>
</comment>
<keyword evidence="3" id="KW-0813">Transport</keyword>
<dbReference type="GO" id="GO:0012505">
    <property type="term" value="C:endomembrane system"/>
    <property type="evidence" value="ECO:0007669"/>
    <property type="project" value="UniProtKB-SubCell"/>
</dbReference>
<dbReference type="Proteomes" id="UP000429607">
    <property type="component" value="Unassembled WGS sequence"/>
</dbReference>
<dbReference type="SUPFAM" id="SSF48371">
    <property type="entry name" value="ARM repeat"/>
    <property type="match status" value="1"/>
</dbReference>
<name>A0A6A3KKZ7_9STRA</name>
<dbReference type="CDD" id="cd09272">
    <property type="entry name" value="RNase_HI_RT_Ty1"/>
    <property type="match status" value="1"/>
</dbReference>
<keyword evidence="5" id="KW-0472">Membrane</keyword>
<evidence type="ECO:0000256" key="5">
    <source>
        <dbReference type="ARBA" id="ARBA00023136"/>
    </source>
</evidence>
<evidence type="ECO:0000313" key="7">
    <source>
        <dbReference type="EMBL" id="KAE9008016.1"/>
    </source>
</evidence>
<dbReference type="Gene3D" id="1.25.10.10">
    <property type="entry name" value="Leucine-rich Repeat Variant"/>
    <property type="match status" value="1"/>
</dbReference>
<dbReference type="GO" id="GO:0006886">
    <property type="term" value="P:intracellular protein transport"/>
    <property type="evidence" value="ECO:0007669"/>
    <property type="project" value="InterPro"/>
</dbReference>
<evidence type="ECO:0000256" key="4">
    <source>
        <dbReference type="ARBA" id="ARBA00022927"/>
    </source>
</evidence>
<dbReference type="InterPro" id="IPR016024">
    <property type="entry name" value="ARM-type_fold"/>
</dbReference>
<organism evidence="7 8">
    <name type="scientific">Phytophthora rubi</name>
    <dbReference type="NCBI Taxonomy" id="129364"/>
    <lineage>
        <taxon>Eukaryota</taxon>
        <taxon>Sar</taxon>
        <taxon>Stramenopiles</taxon>
        <taxon>Oomycota</taxon>
        <taxon>Peronosporomycetes</taxon>
        <taxon>Peronosporales</taxon>
        <taxon>Peronosporaceae</taxon>
        <taxon>Phytophthora</taxon>
    </lineage>
</organism>
<keyword evidence="4" id="KW-0653">Protein transport</keyword>
<feature type="domain" description="Clathrin/coatomer adaptor adaptin-like N-terminal" evidence="6">
    <location>
        <begin position="205"/>
        <end position="424"/>
    </location>
</feature>
<evidence type="ECO:0000259" key="6">
    <source>
        <dbReference type="Pfam" id="PF01602"/>
    </source>
</evidence>
<comment type="caution">
    <text evidence="7">The sequence shown here is derived from an EMBL/GenBank/DDBJ whole genome shotgun (WGS) entry which is preliminary data.</text>
</comment>
<dbReference type="InterPro" id="IPR002553">
    <property type="entry name" value="Clathrin/coatomer_adapt-like_N"/>
</dbReference>
<comment type="subcellular location">
    <subcellularLocation>
        <location evidence="1">Endomembrane system</location>
    </subcellularLocation>
</comment>
<reference evidence="7 8" key="1">
    <citation type="submission" date="2018-09" db="EMBL/GenBank/DDBJ databases">
        <title>Genomic investigation of the strawberry pathogen Phytophthora fragariae indicates pathogenicity is determined by transcriptional variation in three key races.</title>
        <authorList>
            <person name="Adams T.M."/>
            <person name="Armitage A.D."/>
            <person name="Sobczyk M.K."/>
            <person name="Bates H.J."/>
            <person name="Dunwell J.M."/>
            <person name="Nellist C.F."/>
            <person name="Harrison R.J."/>
        </authorList>
    </citation>
    <scope>NUCLEOTIDE SEQUENCE [LARGE SCALE GENOMIC DNA]</scope>
    <source>
        <strain evidence="7 8">SCRP249</strain>
    </source>
</reference>
<dbReference type="GO" id="GO:0030117">
    <property type="term" value="C:membrane coat"/>
    <property type="evidence" value="ECO:0007669"/>
    <property type="project" value="InterPro"/>
</dbReference>
<evidence type="ECO:0000256" key="3">
    <source>
        <dbReference type="ARBA" id="ARBA00022448"/>
    </source>
</evidence>
<accession>A0A6A3KKZ7</accession>
<dbReference type="InterPro" id="IPR026739">
    <property type="entry name" value="AP_beta"/>
</dbReference>
<dbReference type="GO" id="GO:0016192">
    <property type="term" value="P:vesicle-mediated transport"/>
    <property type="evidence" value="ECO:0007669"/>
    <property type="project" value="InterPro"/>
</dbReference>
<protein>
    <recommendedName>
        <fullName evidence="6">Clathrin/coatomer adaptor adaptin-like N-terminal domain-containing protein</fullName>
    </recommendedName>
</protein>
<evidence type="ECO:0000256" key="2">
    <source>
        <dbReference type="ARBA" id="ARBA00006613"/>
    </source>
</evidence>
<sequence length="455" mass="51278">MGEVKYFLGIEITIDRVHNRVVYSQRSHIDKLLKKFGLSNSYGCWTPQATSESRAKQQPADVADMPYRELVGGLQYLVSGSRPDIAHAVRHLGKFLSCFTETHYREGQRVLRYLLQTRDYALHMDVVHGNNVAISVFTGSDYANDPDDSKSVSGYVTFLDGNVISYGSRKQGINAQSSTEAEYIAMNEGVKDHGDAKLQLAYNLSAAFKFSKSVLQKLLAALNECNEWGQAFLLDALAGYTPSDSREAEVIIERVTPRLQHVNSAVVLSAVKGIMKFLEKVSEADTERSLSTKMTSPLLTLLSTEPEIQYVALRNINLIVQKRPSILNEIKVFFCKYNDPIYVKMDKLEITIRLVSETNIEQVLLEFKEYATKVNVEFVRRSVRAIGRCAVKLERAAEKCINVLLELIQTKMNYIAQEAINVIILANVQNVFLGMEMYCLVECLLIEMVREVFPG</sequence>